<dbReference type="AlphaFoldDB" id="A0A645FUR5"/>
<dbReference type="EMBL" id="VSSQ01065540">
    <property type="protein sequence ID" value="MPN18257.1"/>
    <property type="molecule type" value="Genomic_DNA"/>
</dbReference>
<comment type="caution">
    <text evidence="1">The sequence shown here is derived from an EMBL/GenBank/DDBJ whole genome shotgun (WGS) entry which is preliminary data.</text>
</comment>
<protein>
    <recommendedName>
        <fullName evidence="2">TonB-dependent receptor-like beta-barrel domain-containing protein</fullName>
    </recommendedName>
</protein>
<organism evidence="1">
    <name type="scientific">bioreactor metagenome</name>
    <dbReference type="NCBI Taxonomy" id="1076179"/>
    <lineage>
        <taxon>unclassified sequences</taxon>
        <taxon>metagenomes</taxon>
        <taxon>ecological metagenomes</taxon>
    </lineage>
</organism>
<name>A0A645FUR5_9ZZZZ</name>
<gene>
    <name evidence="1" type="ORF">SDC9_165616</name>
</gene>
<evidence type="ECO:0008006" key="2">
    <source>
        <dbReference type="Google" id="ProtNLM"/>
    </source>
</evidence>
<proteinExistence type="predicted"/>
<reference evidence="1" key="1">
    <citation type="submission" date="2019-08" db="EMBL/GenBank/DDBJ databases">
        <authorList>
            <person name="Kucharzyk K."/>
            <person name="Murdoch R.W."/>
            <person name="Higgins S."/>
            <person name="Loffler F."/>
        </authorList>
    </citation>
    <scope>NUCLEOTIDE SEQUENCE</scope>
</reference>
<sequence>MKTSIPGERQERTEDRIVLDLFAVYRLQPGLNLRFNANNLLRADTCKLARARSGANDWRLETCNGNVASYMLTLEGSW</sequence>
<evidence type="ECO:0000313" key="1">
    <source>
        <dbReference type="EMBL" id="MPN18257.1"/>
    </source>
</evidence>
<accession>A0A645FUR5</accession>